<dbReference type="Pfam" id="PF06012">
    <property type="entry name" value="DUF908"/>
    <property type="match status" value="1"/>
</dbReference>
<evidence type="ECO:0000256" key="2">
    <source>
        <dbReference type="ARBA" id="ARBA00004123"/>
    </source>
</evidence>
<feature type="active site" description="Glycyl thioester intermediate" evidence="12">
    <location>
        <position position="3256"/>
    </location>
</feature>
<dbReference type="EMBL" id="HE650829">
    <property type="protein sequence ID" value="CCF59894.1"/>
    <property type="molecule type" value="Genomic_DNA"/>
</dbReference>
<dbReference type="Pfam" id="PF06025">
    <property type="entry name" value="DUF913"/>
    <property type="match status" value="1"/>
</dbReference>
<feature type="compositionally biased region" description="Acidic residues" evidence="13">
    <location>
        <begin position="2042"/>
        <end position="2052"/>
    </location>
</feature>
<evidence type="ECO:0000256" key="11">
    <source>
        <dbReference type="ARBA" id="ARBA00076267"/>
    </source>
</evidence>
<dbReference type="InterPro" id="IPR010314">
    <property type="entry name" value="E3_Ub_ligase_DUF913"/>
</dbReference>
<feature type="region of interest" description="Disordered" evidence="13">
    <location>
        <begin position="1960"/>
        <end position="1989"/>
    </location>
</feature>
<evidence type="ECO:0000256" key="3">
    <source>
        <dbReference type="ARBA" id="ARBA00004906"/>
    </source>
</evidence>
<dbReference type="GO" id="GO:0006997">
    <property type="term" value="P:nucleus organization"/>
    <property type="evidence" value="ECO:0007669"/>
    <property type="project" value="EnsemblFungi"/>
</dbReference>
<dbReference type="SUPFAM" id="SSF48371">
    <property type="entry name" value="ARM repeat"/>
    <property type="match status" value="1"/>
</dbReference>
<evidence type="ECO:0000256" key="13">
    <source>
        <dbReference type="SAM" id="MobiDB-lite"/>
    </source>
</evidence>
<dbReference type="SMART" id="SM00119">
    <property type="entry name" value="HECTc"/>
    <property type="match status" value="1"/>
</dbReference>
<comment type="catalytic activity">
    <reaction evidence="1">
        <text>S-ubiquitinyl-[E2 ubiquitin-conjugating enzyme]-L-cysteine + [acceptor protein]-L-lysine = [E2 ubiquitin-conjugating enzyme]-L-cysteine + N(6)-ubiquitinyl-[acceptor protein]-L-lysine.</text>
        <dbReference type="EC" id="2.3.2.26"/>
    </reaction>
</comment>
<dbReference type="Pfam" id="PF00632">
    <property type="entry name" value="HECT"/>
    <property type="match status" value="1"/>
</dbReference>
<feature type="compositionally biased region" description="Acidic residues" evidence="13">
    <location>
        <begin position="1960"/>
        <end position="1972"/>
    </location>
</feature>
<reference evidence="15 16" key="1">
    <citation type="journal article" date="2011" name="Proc. Natl. Acad. Sci. U.S.A.">
        <title>Evolutionary erosion of yeast sex chromosomes by mating-type switching accidents.</title>
        <authorList>
            <person name="Gordon J.L."/>
            <person name="Armisen D."/>
            <person name="Proux-Wera E."/>
            <person name="Oheigeartaigh S.S."/>
            <person name="Byrne K.P."/>
            <person name="Wolfe K.H."/>
        </authorList>
    </citation>
    <scope>NUCLEOTIDE SEQUENCE [LARGE SCALE GENOMIC DNA]</scope>
    <source>
        <strain evidence="16">ATCC 22294 / BCRC 22015 / CBS 2517 / CECT 1963 / NBRC 1671 / NRRL Y-8276</strain>
    </source>
</reference>
<feature type="compositionally biased region" description="Basic and acidic residues" evidence="13">
    <location>
        <begin position="2450"/>
        <end position="2467"/>
    </location>
</feature>
<dbReference type="PANTHER" id="PTHR11254">
    <property type="entry name" value="HECT DOMAIN UBIQUITIN-PROTEIN LIGASE"/>
    <property type="match status" value="1"/>
</dbReference>
<dbReference type="GO" id="GO:0000278">
    <property type="term" value="P:mitotic cell cycle"/>
    <property type="evidence" value="ECO:0007669"/>
    <property type="project" value="EnsemblFungi"/>
</dbReference>
<dbReference type="eggNOG" id="KOG0939">
    <property type="taxonomic scope" value="Eukaryota"/>
</dbReference>
<keyword evidence="8" id="KW-0509">mRNA transport</keyword>
<evidence type="ECO:0000256" key="6">
    <source>
        <dbReference type="ARBA" id="ARBA00022679"/>
    </source>
</evidence>
<dbReference type="GO" id="GO:0000209">
    <property type="term" value="P:protein polyubiquitination"/>
    <property type="evidence" value="ECO:0007669"/>
    <property type="project" value="TreeGrafter"/>
</dbReference>
<evidence type="ECO:0000313" key="15">
    <source>
        <dbReference type="EMBL" id="CCF59894.1"/>
    </source>
</evidence>
<dbReference type="GeneID" id="13883530"/>
<evidence type="ECO:0000256" key="9">
    <source>
        <dbReference type="ARBA" id="ARBA00023242"/>
    </source>
</evidence>
<dbReference type="InterPro" id="IPR050409">
    <property type="entry name" value="E3_ubiq-protein_ligase"/>
</dbReference>
<dbReference type="FunFam" id="3.90.1750.10:FF:000003">
    <property type="entry name" value="E3 ubiquitin-protein ligase UPL1"/>
    <property type="match status" value="1"/>
</dbReference>
<dbReference type="Gene3D" id="3.30.2160.10">
    <property type="entry name" value="Hect, E3 ligase catalytic domain"/>
    <property type="match status" value="1"/>
</dbReference>
<feature type="compositionally biased region" description="Acidic residues" evidence="13">
    <location>
        <begin position="2289"/>
        <end position="2308"/>
    </location>
</feature>
<dbReference type="UniPathway" id="UPA00143"/>
<evidence type="ECO:0000256" key="7">
    <source>
        <dbReference type="ARBA" id="ARBA00022786"/>
    </source>
</evidence>
<dbReference type="InterPro" id="IPR035983">
    <property type="entry name" value="Hect_E3_ubiquitin_ligase"/>
</dbReference>
<dbReference type="GO" id="GO:0000480">
    <property type="term" value="P:endonucleolytic cleavage in 5'-ETS of tricistronic rRNA transcript (SSU-rRNA, 5.8S rRNA, LSU-rRNA)"/>
    <property type="evidence" value="ECO:0007669"/>
    <property type="project" value="EnsemblFungi"/>
</dbReference>
<feature type="compositionally biased region" description="Basic and acidic residues" evidence="13">
    <location>
        <begin position="1650"/>
        <end position="1662"/>
    </location>
</feature>
<comment type="similarity">
    <text evidence="10">Belongs to the UPL family. TOM1/PTR1 subfamily.</text>
</comment>
<dbReference type="OrthoDB" id="8068875at2759"/>
<keyword evidence="16" id="KW-1185">Reference proteome</keyword>
<keyword evidence="5" id="KW-0813">Transport</keyword>
<protein>
    <recommendedName>
        <fullName evidence="4">HECT-type E3 ubiquitin transferase</fullName>
        <ecNumber evidence="4">2.3.2.26</ecNumber>
    </recommendedName>
    <alternativeName>
        <fullName evidence="11">HECT-type E3 ubiquitin transferase TOM1</fullName>
    </alternativeName>
</protein>
<dbReference type="InParanoid" id="H2AZU4"/>
<keyword evidence="9" id="KW-0539">Nucleus</keyword>
<dbReference type="SUPFAM" id="SSF56204">
    <property type="entry name" value="Hect, E3 ligase catalytic domain"/>
    <property type="match status" value="1"/>
</dbReference>
<dbReference type="GO" id="GO:0000448">
    <property type="term" value="P:cleavage in ITS2 between 5.8S rRNA and LSU-rRNA of tricistronic rRNA transcript (SSU-rRNA, 5.8S rRNA, LSU-rRNA)"/>
    <property type="evidence" value="ECO:0007669"/>
    <property type="project" value="EnsemblFungi"/>
</dbReference>
<dbReference type="GO" id="GO:0000472">
    <property type="term" value="P:endonucleolytic cleavage to generate mature 5'-end of SSU-rRNA from (SSU-rRNA, 5.8S rRNA, LSU-rRNA)"/>
    <property type="evidence" value="ECO:0007669"/>
    <property type="project" value="EnsemblFungi"/>
</dbReference>
<dbReference type="CDD" id="cd00078">
    <property type="entry name" value="HECTc"/>
    <property type="match status" value="1"/>
</dbReference>
<dbReference type="Gene3D" id="3.90.1750.10">
    <property type="entry name" value="Hect, E3 ligase catalytic domains"/>
    <property type="match status" value="1"/>
</dbReference>
<dbReference type="FunFam" id="3.30.2410.10:FF:000004">
    <property type="entry name" value="E3 ubiquitin-protein ligase HUWE1, variant"/>
    <property type="match status" value="1"/>
</dbReference>
<feature type="domain" description="HECT" evidence="14">
    <location>
        <begin position="2953"/>
        <end position="3289"/>
    </location>
</feature>
<feature type="region of interest" description="Disordered" evidence="13">
    <location>
        <begin position="2130"/>
        <end position="2153"/>
    </location>
</feature>
<dbReference type="HOGENOM" id="CLU_000215_0_1_1"/>
<dbReference type="RefSeq" id="XP_003959029.1">
    <property type="nucleotide sequence ID" value="XM_003958980.1"/>
</dbReference>
<feature type="compositionally biased region" description="Basic and acidic residues" evidence="13">
    <location>
        <begin position="2278"/>
        <end position="2288"/>
    </location>
</feature>
<dbReference type="InterPro" id="IPR010309">
    <property type="entry name" value="E3_Ub_ligase_DUF908"/>
</dbReference>
<accession>H2AZU4</accession>
<evidence type="ECO:0000256" key="10">
    <source>
        <dbReference type="ARBA" id="ARBA00034494"/>
    </source>
</evidence>
<dbReference type="InterPro" id="IPR025527">
    <property type="entry name" value="HUWE1/Rev1_UBM"/>
</dbReference>
<dbReference type="Gene3D" id="3.30.2410.10">
    <property type="entry name" value="Hect, E3 ligase catalytic domain"/>
    <property type="match status" value="1"/>
</dbReference>
<dbReference type="Pfam" id="PF14377">
    <property type="entry name" value="UBM"/>
    <property type="match status" value="2"/>
</dbReference>
<dbReference type="FunCoup" id="H2AZU4">
    <property type="interactions" value="1210"/>
</dbReference>
<organism evidence="15 16">
    <name type="scientific">Kazachstania africana (strain ATCC 22294 / BCRC 22015 / CBS 2517 / CECT 1963 / NBRC 1671 / NRRL Y-8276)</name>
    <name type="common">Yeast</name>
    <name type="synonym">Kluyveromyces africanus</name>
    <dbReference type="NCBI Taxonomy" id="1071382"/>
    <lineage>
        <taxon>Eukaryota</taxon>
        <taxon>Fungi</taxon>
        <taxon>Dikarya</taxon>
        <taxon>Ascomycota</taxon>
        <taxon>Saccharomycotina</taxon>
        <taxon>Saccharomycetes</taxon>
        <taxon>Saccharomycetales</taxon>
        <taxon>Saccharomycetaceae</taxon>
        <taxon>Kazachstania</taxon>
    </lineage>
</organism>
<evidence type="ECO:0000256" key="1">
    <source>
        <dbReference type="ARBA" id="ARBA00000885"/>
    </source>
</evidence>
<comment type="subcellular location">
    <subcellularLocation>
        <location evidence="2">Nucleus</location>
    </subcellularLocation>
</comment>
<dbReference type="GO" id="GO:0006913">
    <property type="term" value="P:nucleocytoplasmic transport"/>
    <property type="evidence" value="ECO:0007669"/>
    <property type="project" value="EnsemblFungi"/>
</dbReference>
<dbReference type="GO" id="GO:0006511">
    <property type="term" value="P:ubiquitin-dependent protein catabolic process"/>
    <property type="evidence" value="ECO:0007669"/>
    <property type="project" value="EnsemblFungi"/>
</dbReference>
<keyword evidence="6" id="KW-0808">Transferase</keyword>
<sequence>MLKLTRFEKLQKEYLAKSFQPLLDELTTCDEQSFLIKLKNIQEWDRPKDDLFIWIPVLNRIDDFLSKIIKKYSYESDNYKKRPVKLNEMSKENEDACVILTEFTSRLLFNTEKRFIYASTDVMNNLLNCPNFRVKLGAIKVLAIVGERYLISRERMAPENALTRQDLKKKVLKLALAFPSSVPDDNGEHFTIADLFFDKKNIPSKWTKLKYAYFSSEKKPHNRDGNQQSSSMKKFCLSNEDLRTFSLQQLFDKGMEVLPSETWFDYSLQVTLAKAFSDDSYENLQLRNLIIRTKFNSVALVNTIYVPPQVSSKLFEIDPYTFNCLTDFISLAEQKIPSALRLDALFALECISLKHVWCSDIMRNLGGNLSHGALFQILRQIGKLLRTEDGEINEEYNVRFFYVIVNISAVKTLHDSLLAAGLIPCLLNIISIKQTKYRRTTASATHLLQSFIRDSSSTTEFIANDGFNILINCITEEITFALQNPDFAKPPKYGPTDYSISFRQQAYIRSLLKLTIRLLKNDSGDRIRNLIDSPILASLKQILENRPVFGYTLIEYTLDVVQKVINSEPTIYSILVEAGLVPFIIDHFEEFIAPHPHLIFLLPDVISALCLSNSGLQRVKEKNMVKYLFDAIMNPEFSRALSWTEELNDFGSSIDELARHYPDLQPLILDAFCDVVKELPNKINYTQSFLYEPTGDNDYFYHSKDEPILDEEESAGELAFWDIQDSTGILDCFTSLFYGMTLDSSVLHALPEVLRVEDLLSTVNIDRPPFDFISSQTMLNIVDILQTFEEEHKEYAFTAVFGVLDKKLRNITEFLRFHNNNSFFLSARRGQDNSGIDYILGELSGICSLLYITSNVYVHYSRLTPTRVTQILEYFKSEGFEIIENLSLLLQKCVLEEMYIRTNLPDQVATETRPESYGHAPPILIHSQKPVRGDQKDNKTSAKFKNTFQTRRILSNIQSHIAILFKAFLRLSHSKDRGNTELQLDMPNQVMEVRTFDVVVTHLTKMIKEIPRNLNPGYFLVLLNFNSYVLSFPKAGLSSGDILQTVPAVLFYQKGGYNVYLELVTEWLSKLKDFKDLSGVEEIDYVKDTKEVLIVSCIINVLSFFNKSIRTDTVETIKRIEDYYSNVIFSKNLSQGLIERIQTLSLFMLHTWNDSHEIFSSNNRTIPYTVFKQLLTIMNNSYISVSDEGFDIELMHELRWDSIEAVSEQMRILTDAGVDSNSARRFLFGLSISKCKDSEIGEQYADELVDARTSEQCEKILAANNQALNILKIYPDKELRSKSLNKLRAQMFDITVRKGGFFEVLPLYPKLVNAITKTSLEMMKCVSEPFVVIQHSIVQKIETISIDDRSTLSSHLHMFGILLSERPPSRVDKLVMNKFMNHMNNILAPEHVNTAWFSKALYCYEILLSASELPQLEPLERNLKIEAEMPVEPLDVYPVSAKTKQTMFHKLIRVGDISNFYSAVSICRILLLYARDPLNVKDVNQSGILSKILKVIGQCQKSDKIRFLESAFLLLVRRCFEDQFVVENLIRFELQKSFVTRSLGEPKEKIRELRDILDEKPHTVVRNPTIFTSVLCESAQFIDFSDKEYLSDLVLERKKFKEGEDIAQKKTRPKTEFQERSGIVHLLLTQLMAAAQKDWLSEPQSSEYDDASKKEKQDKPEPSRNPVCAYMIFLLKVLIELVTSYDQCKLEFLTFDKRNIYSERPKPRAAALNFFLYQILDKSSDVERTKHELKRKEVISMLAKSVVVGFMTSVQDASITKADPKIADPDITFIRKFTVEAIVKALKYSTSTQKLLEANVDKIDTWLSTLSLMVYIQAPYLRLLLDPNRIDADRYQICKIMLELNIPSTITDCMANLDLNYPFCKRLFNNAVDVLNAITSTRNDFSDLFKIEVNDDDVEVEEESEKEEASDMFRNSALGMYDVEDVEDDDDDDDGDSLIVDDEDIAFVDTDEDGFEVVFTDENEDDDEEEGGVVDGEREEASLLDSDEAAEYSFSVDSDGMSVEIDVIDTDESDSQVFVESDSYSGDGDEEDYSSDSMIEISDYDDVDESDWESGLSDLSSSEDDNDDVEDTEADMQETNRFRGARRIWTLTDGIELEDESSDEETRGVFQGIEHVFSPEEETLFRVDDAQRQVPRHRHRSSRGGGLLPPSLSFLNNGRRNQSNLVNPLGPSGLEQIESDLNDQLVSIGTGARPRSNRTHFADVLFSGEIFDEKTISGVVLKSTIARWKDVYDMFYDSRSDLYCIIPSIVYRLFQPSLEAFRKTKAYEESLFQRSHKGEFESKPHDFESYPEDADVSEDEDSSGHEDEDLVLEDPSYEEHIDGATSPEAHEHEPVYVNIDGEEVDIGGTDIDPEFLNALPDEMRSEVFAQHVRERRAEAIHNEGIHTREIDTEFLSAIPQTLREEILEQEAAETRFSHMINSIRSNVTQNEDYDMLSDNEEDNSAAINSNDRDGDQRDQPITNEAEKKKSGRIYFEPLLDRTGISALVKAIFISQPYIQREIYHELFYRLCSSKQDRSDIINLLLFILTEGTINQHSLEKVYTLISSRAQGSGKFSNTRQVSADCTPLVVANQTIEILQNLIDTDARLKFFFITEHENLMVNKTILKNKKDIFNRNEKLPIKYLFSLLTRKLITDETVLMDLLTNILETCTKAISVVAKSLNQASSKKIKMQLPHLELKELKLIISIMNLDSCTTKVFQQSLNIMYNLSTLKGSIEIFTEELIAQAKTTSKLLTNDLEAFCKEASKVGNGTEMDAELVQKITVPSSEQAKLLKVLTAMDYLYTHKKKDEQSNLETLSSLYNRMGLGTVWSALSMCLTTFEKKKNLNTSATILLPSIEALMVVCKHSKINQSEKPMKYEERNSDFSQISVENLFFPFTDTHKKLLNQMVRSNPKLMSGPFSLLVKNPKILDFDNKRYYFNAKLRSELRDRPKLPISVNRNQVFLDSYRALFFKADDEIKKSKLEITFKGESGVDAGGVTREWYQVLSRQMFNPDYALFLPVASDKTTFHPNRASGINPEHLSFFKFIGMIIGKAICDQCFLDCHFSREVYKNILGKPVSLKDMESLDLDYYKSLVWILENDITDIFEETFSVEVDDYGEHKIVDLIENGRNIPVSEANKREYVKSIVEYKLHLSVKEQMDNFLTGFYTLIPKDIISIFDEQELELLISGLPDIDVDDWRNNTTYVNYTESCKQVNYFWRAVRSFDAEERAKLLQFITGTSKVPLNGFKELSGVSGVCKFSIHRDYGSTERLPSSHTCFNQLNLPAYSSYETLRGSLLIAINEGSEGFGLA</sequence>
<evidence type="ECO:0000256" key="12">
    <source>
        <dbReference type="PROSITE-ProRule" id="PRU00104"/>
    </source>
</evidence>
<name>H2AZU4_KAZAF</name>
<gene>
    <name evidence="15" type="primary">KAFR0I01130</name>
    <name evidence="15" type="ORF">KAFR_0I01130</name>
</gene>
<dbReference type="InterPro" id="IPR011989">
    <property type="entry name" value="ARM-like"/>
</dbReference>
<dbReference type="Gene3D" id="1.25.10.10">
    <property type="entry name" value="Leucine-rich Repeat Variant"/>
    <property type="match status" value="1"/>
</dbReference>
<dbReference type="InterPro" id="IPR000569">
    <property type="entry name" value="HECT_dom"/>
</dbReference>
<evidence type="ECO:0000256" key="8">
    <source>
        <dbReference type="ARBA" id="ARBA00022816"/>
    </source>
</evidence>
<dbReference type="PANTHER" id="PTHR11254:SF67">
    <property type="entry name" value="E3 UBIQUITIN-PROTEIN LIGASE HUWE1"/>
    <property type="match status" value="1"/>
</dbReference>
<evidence type="ECO:0000313" key="16">
    <source>
        <dbReference type="Proteomes" id="UP000005220"/>
    </source>
</evidence>
<dbReference type="GO" id="GO:0051028">
    <property type="term" value="P:mRNA transport"/>
    <property type="evidence" value="ECO:0007669"/>
    <property type="project" value="UniProtKB-KW"/>
</dbReference>
<feature type="region of interest" description="Disordered" evidence="13">
    <location>
        <begin position="1641"/>
        <end position="1663"/>
    </location>
</feature>
<dbReference type="PROSITE" id="PS50237">
    <property type="entry name" value="HECT"/>
    <property type="match status" value="1"/>
</dbReference>
<dbReference type="STRING" id="1071382.H2AZU4"/>
<keyword evidence="7 12" id="KW-0833">Ubl conjugation pathway</keyword>
<dbReference type="Proteomes" id="UP000005220">
    <property type="component" value="Chromosome 9"/>
</dbReference>
<dbReference type="EC" id="2.3.2.26" evidence="4"/>
<dbReference type="FunFam" id="3.30.2160.10:FF:000001">
    <property type="entry name" value="E3 ubiquitin-protein ligase NEDD4-like"/>
    <property type="match status" value="1"/>
</dbReference>
<feature type="region of interest" description="Disordered" evidence="13">
    <location>
        <begin position="2278"/>
        <end position="2308"/>
    </location>
</feature>
<feature type="region of interest" description="Disordered" evidence="13">
    <location>
        <begin position="2008"/>
        <end position="2079"/>
    </location>
</feature>
<dbReference type="GO" id="GO:0061630">
    <property type="term" value="F:ubiquitin protein ligase activity"/>
    <property type="evidence" value="ECO:0007669"/>
    <property type="project" value="UniProtKB-EC"/>
</dbReference>
<evidence type="ECO:0000256" key="5">
    <source>
        <dbReference type="ARBA" id="ARBA00022448"/>
    </source>
</evidence>
<dbReference type="InterPro" id="IPR016024">
    <property type="entry name" value="ARM-type_fold"/>
</dbReference>
<dbReference type="KEGG" id="kaf:KAFR_0I01130"/>
<dbReference type="GO" id="GO:0005737">
    <property type="term" value="C:cytoplasm"/>
    <property type="evidence" value="ECO:0007669"/>
    <property type="project" value="TreeGrafter"/>
</dbReference>
<feature type="region of interest" description="Disordered" evidence="13">
    <location>
        <begin position="2442"/>
        <end position="2467"/>
    </location>
</feature>
<feature type="compositionally biased region" description="Acidic residues" evidence="13">
    <location>
        <begin position="2061"/>
        <end position="2076"/>
    </location>
</feature>
<dbReference type="GO" id="GO:0000447">
    <property type="term" value="P:endonucleolytic cleavage in ITS1 to separate SSU-rRNA from 5.8S rRNA and LSU-rRNA from tricistronic rRNA transcript (SSU-rRNA, 5.8S rRNA, LSU-rRNA)"/>
    <property type="evidence" value="ECO:0007669"/>
    <property type="project" value="EnsemblFungi"/>
</dbReference>
<comment type="pathway">
    <text evidence="3">Protein modification; protein ubiquitination.</text>
</comment>
<evidence type="ECO:0000259" key="14">
    <source>
        <dbReference type="PROSITE" id="PS50237"/>
    </source>
</evidence>
<dbReference type="GO" id="GO:0005634">
    <property type="term" value="C:nucleus"/>
    <property type="evidence" value="ECO:0007669"/>
    <property type="project" value="UniProtKB-SubCell"/>
</dbReference>
<evidence type="ECO:0000256" key="4">
    <source>
        <dbReference type="ARBA" id="ARBA00012485"/>
    </source>
</evidence>
<proteinExistence type="inferred from homology"/>